<proteinExistence type="predicted"/>
<dbReference type="AlphaFoldDB" id="B5GVK9"/>
<evidence type="ECO:0000313" key="2">
    <source>
        <dbReference type="EMBL" id="EFG10359.1"/>
    </source>
</evidence>
<evidence type="ECO:0000256" key="1">
    <source>
        <dbReference type="SAM" id="MobiDB-lite"/>
    </source>
</evidence>
<organism evidence="2 3">
    <name type="scientific">Streptomyces clavuligerus</name>
    <dbReference type="NCBI Taxonomy" id="1901"/>
    <lineage>
        <taxon>Bacteria</taxon>
        <taxon>Bacillati</taxon>
        <taxon>Actinomycetota</taxon>
        <taxon>Actinomycetes</taxon>
        <taxon>Kitasatosporales</taxon>
        <taxon>Streptomycetaceae</taxon>
        <taxon>Streptomyces</taxon>
    </lineage>
</organism>
<feature type="region of interest" description="Disordered" evidence="1">
    <location>
        <begin position="60"/>
        <end position="86"/>
    </location>
</feature>
<dbReference type="EMBL" id="CM000913">
    <property type="protein sequence ID" value="EFG10359.1"/>
    <property type="molecule type" value="Genomic_DNA"/>
</dbReference>
<reference evidence="2 3" key="1">
    <citation type="journal article" date="2010" name="Genome Biol. Evol.">
        <title>The sequence of a 1.8-mb bacterial linear plasmid reveals a rich evolutionary reservoir of secondary metabolic pathways.</title>
        <authorList>
            <person name="Medema M.H."/>
            <person name="Trefzer A."/>
            <person name="Kovalchuk A."/>
            <person name="van den Berg M."/>
            <person name="Mueller U."/>
            <person name="Heijne W."/>
            <person name="Wu L."/>
            <person name="Alam M.T."/>
            <person name="Ronning C.M."/>
            <person name="Nierman W.C."/>
            <person name="Bovenberg R.A.L."/>
            <person name="Breitling R."/>
            <person name="Takano E."/>
        </authorList>
    </citation>
    <scope>NUCLEOTIDE SEQUENCE [LARGE SCALE GENOMIC DNA]</scope>
    <source>
        <strain evidence="3">ATCC 27064 / DSM 738 / JCM 4710 / NBRC 13307 / NCIMB 12785 / NRRL 3585 / VKM Ac-602</strain>
    </source>
</reference>
<gene>
    <name evidence="2" type="ORF">SCLAV_5286</name>
</gene>
<keyword evidence="3" id="KW-1185">Reference proteome</keyword>
<protein>
    <submittedName>
        <fullName evidence="2">Uncharacterized protein</fullName>
    </submittedName>
</protein>
<name>B5GVK9_STRCL</name>
<dbReference type="Proteomes" id="UP000002357">
    <property type="component" value="Chromosome"/>
</dbReference>
<sequence length="86" mass="8784">MKARTPTGGKWTTSVSPAALWFKTHQYGTSVCGRPGSRTGPRTFDRPEAMAQAHALPCESGPGPAGLSLHLPAPSATGGIPVAASE</sequence>
<evidence type="ECO:0000313" key="3">
    <source>
        <dbReference type="Proteomes" id="UP000002357"/>
    </source>
</evidence>
<accession>B5GVK9</accession>